<keyword evidence="3" id="KW-1185">Reference proteome</keyword>
<comment type="caution">
    <text evidence="2">The sequence shown here is derived from an EMBL/GenBank/DDBJ whole genome shotgun (WGS) entry which is preliminary data.</text>
</comment>
<dbReference type="AlphaFoldDB" id="A0A6M2BRL7"/>
<accession>A0A6M2BRL7</accession>
<evidence type="ECO:0000313" key="2">
    <source>
        <dbReference type="EMBL" id="NGY04669.1"/>
    </source>
</evidence>
<protein>
    <submittedName>
        <fullName evidence="2">Uncharacterized protein</fullName>
    </submittedName>
</protein>
<reference evidence="2 3" key="1">
    <citation type="journal article" date="2014" name="Int. J. Syst. Evol. Microbiol.">
        <title>Solimonas terrae sp. nov., isolated from soil.</title>
        <authorList>
            <person name="Kim S.J."/>
            <person name="Moon J.Y."/>
            <person name="Weon H.Y."/>
            <person name="Ahn J.H."/>
            <person name="Chen W.M."/>
            <person name="Kwon S.W."/>
        </authorList>
    </citation>
    <scope>NUCLEOTIDE SEQUENCE [LARGE SCALE GENOMIC DNA]</scope>
    <source>
        <strain evidence="2 3">KIS83-12</strain>
    </source>
</reference>
<dbReference type="RefSeq" id="WP_166254422.1">
    <property type="nucleotide sequence ID" value="NZ_JAAMOW010000003.1"/>
</dbReference>
<organism evidence="2 3">
    <name type="scientific">Solimonas terrae</name>
    <dbReference type="NCBI Taxonomy" id="1396819"/>
    <lineage>
        <taxon>Bacteria</taxon>
        <taxon>Pseudomonadati</taxon>
        <taxon>Pseudomonadota</taxon>
        <taxon>Gammaproteobacteria</taxon>
        <taxon>Nevskiales</taxon>
        <taxon>Nevskiaceae</taxon>
        <taxon>Solimonas</taxon>
    </lineage>
</organism>
<proteinExistence type="predicted"/>
<sequence>MAKRDLNLFESATSRARVIRQGEIVQVVIDGGGAFVTFMQEFNQAKKWATPKTASGNMITDRGRFFEQIGTLVSRPGSMVGTRGSGKYVENLVRAMNQAGYDIGEWMLPPELKDLATAHLKTMPKRGALAAAEAAAAEVRDRAQADDPDAAGDDGKR</sequence>
<evidence type="ECO:0000256" key="1">
    <source>
        <dbReference type="SAM" id="MobiDB-lite"/>
    </source>
</evidence>
<feature type="compositionally biased region" description="Acidic residues" evidence="1">
    <location>
        <begin position="146"/>
        <end position="157"/>
    </location>
</feature>
<feature type="region of interest" description="Disordered" evidence="1">
    <location>
        <begin position="131"/>
        <end position="157"/>
    </location>
</feature>
<evidence type="ECO:0000313" key="3">
    <source>
        <dbReference type="Proteomes" id="UP000472676"/>
    </source>
</evidence>
<gene>
    <name evidence="2" type="ORF">G7Y85_07830</name>
</gene>
<name>A0A6M2BRL7_9GAMM</name>
<dbReference type="Proteomes" id="UP000472676">
    <property type="component" value="Unassembled WGS sequence"/>
</dbReference>
<dbReference type="EMBL" id="JAAMOW010000003">
    <property type="protein sequence ID" value="NGY04669.1"/>
    <property type="molecule type" value="Genomic_DNA"/>
</dbReference>